<accession>A0A5B7GSA1</accession>
<dbReference type="InterPro" id="IPR021109">
    <property type="entry name" value="Peptidase_aspartic_dom_sf"/>
</dbReference>
<evidence type="ECO:0000313" key="1">
    <source>
        <dbReference type="EMBL" id="MPC60215.1"/>
    </source>
</evidence>
<proteinExistence type="predicted"/>
<evidence type="ECO:0000313" key="2">
    <source>
        <dbReference type="Proteomes" id="UP000324222"/>
    </source>
</evidence>
<sequence>MIGALPKVQLVMDGVSCEALVDTGCSKSIAYVSTCSRWTRNDVCVTTVSSERYSCQGMSVVHVQLLSGMYAFVEVLVVSTRPLNFNFILGMNGVSAFRGVTVRTSSDVQFGVEESVFSSSRCGHGLCDRWRKFPATTRHQVPSGNSISERCHRSVKTIAARKPCTIPEAVYCYNVMPRDDNPSSAPTNSIFRYEARQLGLDTVSDCEEGDNV</sequence>
<dbReference type="AlphaFoldDB" id="A0A5B7GSA1"/>
<dbReference type="SUPFAM" id="SSF50630">
    <property type="entry name" value="Acid proteases"/>
    <property type="match status" value="1"/>
</dbReference>
<dbReference type="EMBL" id="VSRR010017295">
    <property type="protein sequence ID" value="MPC60215.1"/>
    <property type="molecule type" value="Genomic_DNA"/>
</dbReference>
<dbReference type="Proteomes" id="UP000324222">
    <property type="component" value="Unassembled WGS sequence"/>
</dbReference>
<organism evidence="1 2">
    <name type="scientific">Portunus trituberculatus</name>
    <name type="common">Swimming crab</name>
    <name type="synonym">Neptunus trituberculatus</name>
    <dbReference type="NCBI Taxonomy" id="210409"/>
    <lineage>
        <taxon>Eukaryota</taxon>
        <taxon>Metazoa</taxon>
        <taxon>Ecdysozoa</taxon>
        <taxon>Arthropoda</taxon>
        <taxon>Crustacea</taxon>
        <taxon>Multicrustacea</taxon>
        <taxon>Malacostraca</taxon>
        <taxon>Eumalacostraca</taxon>
        <taxon>Eucarida</taxon>
        <taxon>Decapoda</taxon>
        <taxon>Pleocyemata</taxon>
        <taxon>Brachyura</taxon>
        <taxon>Eubrachyura</taxon>
        <taxon>Portunoidea</taxon>
        <taxon>Portunidae</taxon>
        <taxon>Portuninae</taxon>
        <taxon>Portunus</taxon>
    </lineage>
</organism>
<reference evidence="1 2" key="1">
    <citation type="submission" date="2019-05" db="EMBL/GenBank/DDBJ databases">
        <title>Another draft genome of Portunus trituberculatus and its Hox gene families provides insights of decapod evolution.</title>
        <authorList>
            <person name="Jeong J.-H."/>
            <person name="Song I."/>
            <person name="Kim S."/>
            <person name="Choi T."/>
            <person name="Kim D."/>
            <person name="Ryu S."/>
            <person name="Kim W."/>
        </authorList>
    </citation>
    <scope>NUCLEOTIDE SEQUENCE [LARGE SCALE GENOMIC DNA]</scope>
    <source>
        <tissue evidence="1">Muscle</tissue>
    </source>
</reference>
<dbReference type="OrthoDB" id="6375508at2759"/>
<evidence type="ECO:0008006" key="3">
    <source>
        <dbReference type="Google" id="ProtNLM"/>
    </source>
</evidence>
<keyword evidence="2" id="KW-1185">Reference proteome</keyword>
<protein>
    <recommendedName>
        <fullName evidence="3">Peptidase A2 domain-containing protein</fullName>
    </recommendedName>
</protein>
<comment type="caution">
    <text evidence="1">The sequence shown here is derived from an EMBL/GenBank/DDBJ whole genome shotgun (WGS) entry which is preliminary data.</text>
</comment>
<gene>
    <name evidence="1" type="ORF">E2C01_054254</name>
</gene>
<name>A0A5B7GSA1_PORTR</name>